<dbReference type="OrthoDB" id="9778912at2"/>
<dbReference type="GO" id="GO:0000166">
    <property type="term" value="F:nucleotide binding"/>
    <property type="evidence" value="ECO:0007669"/>
    <property type="project" value="UniProtKB-KW"/>
</dbReference>
<dbReference type="eggNOG" id="COG2070">
    <property type="taxonomic scope" value="Bacteria"/>
</dbReference>
<keyword evidence="13" id="KW-1185">Reference proteome</keyword>
<reference evidence="12 13" key="1">
    <citation type="submission" date="2013-08" db="EMBL/GenBank/DDBJ databases">
        <title>draft genome of Halomonas huanghegensis, strain BJGMM-B45T.</title>
        <authorList>
            <person name="Miao C."/>
            <person name="Wan Y."/>
            <person name="Jin W."/>
        </authorList>
    </citation>
    <scope>NUCLEOTIDE SEQUENCE [LARGE SCALE GENOMIC DNA]</scope>
    <source>
        <strain evidence="12 13">BJGMM-B45</strain>
    </source>
</reference>
<dbReference type="Pfam" id="PF03060">
    <property type="entry name" value="NMO"/>
    <property type="match status" value="1"/>
</dbReference>
<proteinExistence type="inferred from homology"/>
<dbReference type="FunFam" id="3.20.20.70:FF:000154">
    <property type="entry name" value="Probable nitronate monooxygenase"/>
    <property type="match status" value="1"/>
</dbReference>
<dbReference type="InterPro" id="IPR013785">
    <property type="entry name" value="Aldolase_TIM"/>
</dbReference>
<keyword evidence="6" id="KW-0547">Nucleotide-binding</keyword>
<comment type="similarity">
    <text evidence="2">Belongs to the nitronate monooxygenase family. NMO class I subfamily.</text>
</comment>
<keyword evidence="8" id="KW-0503">Monooxygenase</keyword>
<evidence type="ECO:0000313" key="13">
    <source>
        <dbReference type="Proteomes" id="UP000019113"/>
    </source>
</evidence>
<dbReference type="Proteomes" id="UP000019113">
    <property type="component" value="Unassembled WGS sequence"/>
</dbReference>
<evidence type="ECO:0000256" key="2">
    <source>
        <dbReference type="ARBA" id="ARBA00009881"/>
    </source>
</evidence>
<dbReference type="GO" id="GO:0009636">
    <property type="term" value="P:response to toxic substance"/>
    <property type="evidence" value="ECO:0007669"/>
    <property type="project" value="UniProtKB-KW"/>
</dbReference>
<organism evidence="12 13">
    <name type="scientific">Halomonas huangheensis</name>
    <dbReference type="NCBI Taxonomy" id="1178482"/>
    <lineage>
        <taxon>Bacteria</taxon>
        <taxon>Pseudomonadati</taxon>
        <taxon>Pseudomonadota</taxon>
        <taxon>Gammaproteobacteria</taxon>
        <taxon>Oceanospirillales</taxon>
        <taxon>Halomonadaceae</taxon>
        <taxon>Halomonas</taxon>
    </lineage>
</organism>
<dbReference type="KEGG" id="hhu:AR456_17030"/>
<evidence type="ECO:0000313" key="12">
    <source>
        <dbReference type="EMBL" id="ERL52286.1"/>
    </source>
</evidence>
<dbReference type="PANTHER" id="PTHR42747:SF3">
    <property type="entry name" value="NITRONATE MONOOXYGENASE-RELATED"/>
    <property type="match status" value="1"/>
</dbReference>
<protein>
    <recommendedName>
        <fullName evidence="11">Nitronate monooxygenase</fullName>
    </recommendedName>
    <alternativeName>
        <fullName evidence="9">Propionate 3-nitronate monooxygenase</fullName>
    </alternativeName>
</protein>
<accession>W1NAS5</accession>
<evidence type="ECO:0000256" key="1">
    <source>
        <dbReference type="ARBA" id="ARBA00001917"/>
    </source>
</evidence>
<evidence type="ECO:0000256" key="6">
    <source>
        <dbReference type="ARBA" id="ARBA00022741"/>
    </source>
</evidence>
<comment type="cofactor">
    <cofactor evidence="1">
        <name>FMN</name>
        <dbReference type="ChEBI" id="CHEBI:58210"/>
    </cofactor>
</comment>
<gene>
    <name evidence="12" type="ORF">BJB45_09980</name>
</gene>
<evidence type="ECO:0000256" key="7">
    <source>
        <dbReference type="ARBA" id="ARBA00023002"/>
    </source>
</evidence>
<evidence type="ECO:0000256" key="3">
    <source>
        <dbReference type="ARBA" id="ARBA00022575"/>
    </source>
</evidence>
<evidence type="ECO:0000256" key="5">
    <source>
        <dbReference type="ARBA" id="ARBA00022643"/>
    </source>
</evidence>
<keyword evidence="3" id="KW-0216">Detoxification</keyword>
<keyword evidence="7" id="KW-0560">Oxidoreductase</keyword>
<dbReference type="CDD" id="cd04730">
    <property type="entry name" value="NPD_like"/>
    <property type="match status" value="1"/>
</dbReference>
<dbReference type="Gene3D" id="3.20.20.70">
    <property type="entry name" value="Aldolase class I"/>
    <property type="match status" value="1"/>
</dbReference>
<dbReference type="EMBL" id="AVBC01000019">
    <property type="protein sequence ID" value="ERL52286.1"/>
    <property type="molecule type" value="Genomic_DNA"/>
</dbReference>
<name>W1NAS5_9GAMM</name>
<evidence type="ECO:0000256" key="11">
    <source>
        <dbReference type="ARBA" id="ARBA00067136"/>
    </source>
</evidence>
<evidence type="ECO:0000256" key="4">
    <source>
        <dbReference type="ARBA" id="ARBA00022630"/>
    </source>
</evidence>
<evidence type="ECO:0000256" key="9">
    <source>
        <dbReference type="ARBA" id="ARBA00031155"/>
    </source>
</evidence>
<dbReference type="GO" id="GO:0018580">
    <property type="term" value="F:nitronate monooxygenase activity"/>
    <property type="evidence" value="ECO:0007669"/>
    <property type="project" value="InterPro"/>
</dbReference>
<keyword evidence="5" id="KW-0288">FMN</keyword>
<dbReference type="SUPFAM" id="SSF51412">
    <property type="entry name" value="Inosine monophosphate dehydrogenase (IMPDH)"/>
    <property type="match status" value="1"/>
</dbReference>
<comment type="caution">
    <text evidence="12">The sequence shown here is derived from an EMBL/GenBank/DDBJ whole genome shotgun (WGS) entry which is preliminary data.</text>
</comment>
<dbReference type="AlphaFoldDB" id="W1NAS5"/>
<evidence type="ECO:0000256" key="8">
    <source>
        <dbReference type="ARBA" id="ARBA00023033"/>
    </source>
</evidence>
<dbReference type="RefSeq" id="WP_021818118.1">
    <property type="nucleotide sequence ID" value="NZ_AVBC01000019.1"/>
</dbReference>
<dbReference type="STRING" id="1178482.AR456_17030"/>
<evidence type="ECO:0000256" key="10">
    <source>
        <dbReference type="ARBA" id="ARBA00049401"/>
    </source>
</evidence>
<keyword evidence="4" id="KW-0285">Flavoprotein</keyword>
<dbReference type="PATRIC" id="fig|1178482.3.peg.1159"/>
<dbReference type="PANTHER" id="PTHR42747">
    <property type="entry name" value="NITRONATE MONOOXYGENASE-RELATED"/>
    <property type="match status" value="1"/>
</dbReference>
<dbReference type="InterPro" id="IPR004136">
    <property type="entry name" value="NMO"/>
</dbReference>
<comment type="catalytic activity">
    <reaction evidence="10">
        <text>3 propionate 3-nitronate + 3 O2 + H2O = 3 3-oxopropanoate + 2 nitrate + nitrite + H2O2 + 3 H(+)</text>
        <dbReference type="Rhea" id="RHEA:57332"/>
        <dbReference type="ChEBI" id="CHEBI:15377"/>
        <dbReference type="ChEBI" id="CHEBI:15378"/>
        <dbReference type="ChEBI" id="CHEBI:15379"/>
        <dbReference type="ChEBI" id="CHEBI:16240"/>
        <dbReference type="ChEBI" id="CHEBI:16301"/>
        <dbReference type="ChEBI" id="CHEBI:17632"/>
        <dbReference type="ChEBI" id="CHEBI:33190"/>
        <dbReference type="ChEBI" id="CHEBI:136067"/>
    </reaction>
</comment>
<sequence>MTLLKRLGLRLPILQAPMAGAQDEELALAITAAGGLGGLPAGMLSLDALEQALISIADQGPVNVNFFCHENPPAQPERLERWHERLKPFHQELGIEPPSSSGPTRRPFDADICAVLEQNPPAVVSFHFGLPEAQLLARVKACGAVVLSTATTLDEALWLEERGVDAIIVQGLEAGGHRGHFLSHDLSLQLPTMELLSQVVDNVSLPVIAAGGISDPQAVAEALSRGAQAVQVGTAFLCCPEATTRAVHRRALREKDAPTQITNVFTGRPARGIVNRAMRELGPLDPDIPDFPLAAAGLSELRACAESRCLPDFSPLWAGENRQSCREVPAEEQLLWLAEDIPSR</sequence>